<reference evidence="10 12" key="3">
    <citation type="submission" date="2017-04" db="EMBL/GenBank/DDBJ databases">
        <title>Complete genome of Campylobacter concisus ATCC 33237T and draft genomes for an additional eight well characterized C. concisus strains.</title>
        <authorList>
            <person name="Cornelius A.J."/>
            <person name="Miller W.G."/>
            <person name="Lastovica A.J."/>
            <person name="On S.L."/>
            <person name="French N.P."/>
            <person name="Vandenberg O."/>
            <person name="Biggs P.J."/>
        </authorList>
    </citation>
    <scope>NUCLEOTIDE SEQUENCE [LARGE SCALE GENOMIC DNA]</scope>
    <source>
        <strain evidence="10 12">Lasto205.94</strain>
    </source>
</reference>
<dbReference type="GO" id="GO:0055085">
    <property type="term" value="P:transmembrane transport"/>
    <property type="evidence" value="ECO:0007669"/>
    <property type="project" value="InterPro"/>
</dbReference>
<dbReference type="InterPro" id="IPR004776">
    <property type="entry name" value="Mem_transp_PIN-like"/>
</dbReference>
<feature type="transmembrane region" description="Helical" evidence="8">
    <location>
        <begin position="29"/>
        <end position="47"/>
    </location>
</feature>
<dbReference type="Proteomes" id="UP000196534">
    <property type="component" value="Unassembled WGS sequence"/>
</dbReference>
<evidence type="ECO:0000256" key="1">
    <source>
        <dbReference type="ARBA" id="ARBA00004651"/>
    </source>
</evidence>
<dbReference type="KEGG" id="ccoc:CCON33237_0813"/>
<evidence type="ECO:0000256" key="7">
    <source>
        <dbReference type="ARBA" id="ARBA00023136"/>
    </source>
</evidence>
<evidence type="ECO:0000256" key="6">
    <source>
        <dbReference type="ARBA" id="ARBA00022989"/>
    </source>
</evidence>
<dbReference type="PATRIC" id="fig|199.248.peg.845"/>
<evidence type="ECO:0000313" key="11">
    <source>
        <dbReference type="Proteomes" id="UP000066049"/>
    </source>
</evidence>
<evidence type="ECO:0000256" key="2">
    <source>
        <dbReference type="ARBA" id="ARBA00010145"/>
    </source>
</evidence>
<keyword evidence="6 8" id="KW-1133">Transmembrane helix</keyword>
<evidence type="ECO:0000256" key="5">
    <source>
        <dbReference type="ARBA" id="ARBA00022692"/>
    </source>
</evidence>
<feature type="transmembrane region" description="Helical" evidence="8">
    <location>
        <begin position="59"/>
        <end position="80"/>
    </location>
</feature>
<dbReference type="EMBL" id="NDYR01000006">
    <property type="protein sequence ID" value="OUT19083.1"/>
    <property type="molecule type" value="Genomic_DNA"/>
</dbReference>
<feature type="transmembrane region" description="Helical" evidence="8">
    <location>
        <begin position="195"/>
        <end position="212"/>
    </location>
</feature>
<dbReference type="RefSeq" id="WP_054196513.1">
    <property type="nucleotide sequence ID" value="NZ_CABMKP010000006.1"/>
</dbReference>
<feature type="transmembrane region" description="Helical" evidence="8">
    <location>
        <begin position="92"/>
        <end position="111"/>
    </location>
</feature>
<feature type="transmembrane region" description="Helical" evidence="8">
    <location>
        <begin position="218"/>
        <end position="238"/>
    </location>
</feature>
<keyword evidence="7 8" id="KW-0472">Membrane</keyword>
<dbReference type="Pfam" id="PF03547">
    <property type="entry name" value="Mem_trans"/>
    <property type="match status" value="1"/>
</dbReference>
<feature type="transmembrane region" description="Helical" evidence="8">
    <location>
        <begin position="123"/>
        <end position="146"/>
    </location>
</feature>
<protein>
    <submittedName>
        <fullName evidence="9">Putative membrane protein, predicted permease</fullName>
    </submittedName>
</protein>
<feature type="transmembrane region" description="Helical" evidence="8">
    <location>
        <begin position="277"/>
        <end position="300"/>
    </location>
</feature>
<gene>
    <name evidence="10" type="ORF">B9N61_02635</name>
    <name evidence="9" type="ORF">CCON33237_0813</name>
</gene>
<sequence length="301" mass="32725">MNFTPLFAIFFIIATGFFAKKVGIVEQKHSIPFVDFVLCFAMPALIFDKIYHVNVDVSLINTILIGFGSTAISAVMALVLGKIFKFTKVTTVSMVMLSLFGNTLFVGMPVIQGFFGDAMVNEVIFYDQIATGIPLSILGPLILSFAAPEKVSLFQNTMKILKFPPFIALIMALILKEVPLPEFIFAPLRMFEGSVTPVALFAIGVGLNFSSITSTYKGVSVVLLCKMILPAIIFFIILKFSGIQMNRTWVVGLFQCAMPTSALASAMIIKAGLDSSLAISSVAIGVLFSFITLPVIYFVFA</sequence>
<evidence type="ECO:0000313" key="12">
    <source>
        <dbReference type="Proteomes" id="UP000196534"/>
    </source>
</evidence>
<dbReference type="InterPro" id="IPR038770">
    <property type="entry name" value="Na+/solute_symporter_sf"/>
</dbReference>
<dbReference type="EMBL" id="CP012541">
    <property type="protein sequence ID" value="ALF47499.1"/>
    <property type="molecule type" value="Genomic_DNA"/>
</dbReference>
<dbReference type="PANTHER" id="PTHR36838:SF1">
    <property type="entry name" value="SLR1864 PROTEIN"/>
    <property type="match status" value="1"/>
</dbReference>
<evidence type="ECO:0000256" key="8">
    <source>
        <dbReference type="SAM" id="Phobius"/>
    </source>
</evidence>
<feature type="transmembrane region" description="Helical" evidence="8">
    <location>
        <begin position="250"/>
        <end position="271"/>
    </location>
</feature>
<dbReference type="GO" id="GO:0005886">
    <property type="term" value="C:plasma membrane"/>
    <property type="evidence" value="ECO:0007669"/>
    <property type="project" value="UniProtKB-SubCell"/>
</dbReference>
<reference evidence="11" key="1">
    <citation type="submission" date="2015-08" db="EMBL/GenBank/DDBJ databases">
        <title>Comparative genomics of the Campylobacter concisus group.</title>
        <authorList>
            <person name="Miller W.G."/>
            <person name="Yee E."/>
            <person name="Chapman M.H."/>
            <person name="Huynh S."/>
            <person name="Bono J.L."/>
            <person name="On S.L.W."/>
            <person name="St Leger J."/>
            <person name="Foster G."/>
            <person name="Parker C.T."/>
        </authorList>
    </citation>
    <scope>NUCLEOTIDE SEQUENCE [LARGE SCALE GENOMIC DNA]</scope>
    <source>
        <strain evidence="11">ATCC 33237</strain>
    </source>
</reference>
<dbReference type="Proteomes" id="UP000066049">
    <property type="component" value="Chromosome"/>
</dbReference>
<comment type="similarity">
    <text evidence="2">Belongs to the auxin efflux carrier (TC 2.A.69) family.</text>
</comment>
<dbReference type="Gene3D" id="1.20.1530.20">
    <property type="match status" value="1"/>
</dbReference>
<name>A0A0M4TB51_9BACT</name>
<reference evidence="9" key="2">
    <citation type="submission" date="2016-07" db="EMBL/GenBank/DDBJ databases">
        <title>Comparative genomics of the Campylobacter concisus group.</title>
        <authorList>
            <person name="Miller W.G."/>
            <person name="Yee E."/>
            <person name="Chapman M.H."/>
            <person name="Huynh S."/>
            <person name="Bono J.L."/>
            <person name="On S.L.W."/>
            <person name="StLeger J."/>
            <person name="Foster G."/>
            <person name="Parker C.T."/>
        </authorList>
    </citation>
    <scope>NUCLEOTIDE SEQUENCE</scope>
    <source>
        <strain evidence="9">ATCC 33237</strain>
    </source>
</reference>
<keyword evidence="4" id="KW-1003">Cell membrane</keyword>
<accession>A0A0M4TB51</accession>
<evidence type="ECO:0000256" key="4">
    <source>
        <dbReference type="ARBA" id="ARBA00022475"/>
    </source>
</evidence>
<evidence type="ECO:0000313" key="9">
    <source>
        <dbReference type="EMBL" id="ALF47499.1"/>
    </source>
</evidence>
<dbReference type="GeneID" id="28662488"/>
<comment type="subcellular location">
    <subcellularLocation>
        <location evidence="1">Cell membrane</location>
        <topology evidence="1">Multi-pass membrane protein</topology>
    </subcellularLocation>
</comment>
<proteinExistence type="inferred from homology"/>
<dbReference type="PANTHER" id="PTHR36838">
    <property type="entry name" value="AUXIN EFFLUX CARRIER FAMILY PROTEIN"/>
    <property type="match status" value="1"/>
</dbReference>
<keyword evidence="3" id="KW-0813">Transport</keyword>
<keyword evidence="5 8" id="KW-0812">Transmembrane</keyword>
<organism evidence="9 11">
    <name type="scientific">Campylobacter concisus</name>
    <dbReference type="NCBI Taxonomy" id="199"/>
    <lineage>
        <taxon>Bacteria</taxon>
        <taxon>Pseudomonadati</taxon>
        <taxon>Campylobacterota</taxon>
        <taxon>Epsilonproteobacteria</taxon>
        <taxon>Campylobacterales</taxon>
        <taxon>Campylobacteraceae</taxon>
        <taxon>Campylobacter</taxon>
    </lineage>
</organism>
<dbReference type="AlphaFoldDB" id="A0A0M4TB51"/>
<evidence type="ECO:0000256" key="3">
    <source>
        <dbReference type="ARBA" id="ARBA00022448"/>
    </source>
</evidence>
<evidence type="ECO:0000313" key="10">
    <source>
        <dbReference type="EMBL" id="OUT19083.1"/>
    </source>
</evidence>